<evidence type="ECO:0000313" key="3">
    <source>
        <dbReference type="EMBL" id="KAJ3580023.1"/>
    </source>
</evidence>
<dbReference type="EMBL" id="JANPWZ010000036">
    <property type="protein sequence ID" value="KAJ3580023.1"/>
    <property type="molecule type" value="Genomic_DNA"/>
</dbReference>
<keyword evidence="1" id="KW-0732">Signal</keyword>
<comment type="caution">
    <text evidence="3">The sequence shown here is derived from an EMBL/GenBank/DDBJ whole genome shotgun (WGS) entry which is preliminary data.</text>
</comment>
<dbReference type="InterPro" id="IPR036673">
    <property type="entry name" value="Cyanovirin-N_sf"/>
</dbReference>
<keyword evidence="4" id="KW-1185">Reference proteome</keyword>
<feature type="signal peptide" evidence="1">
    <location>
        <begin position="1"/>
        <end position="23"/>
    </location>
</feature>
<protein>
    <recommendedName>
        <fullName evidence="2">Cyanovirin-N domain-containing protein</fullName>
    </recommendedName>
</protein>
<feature type="chain" id="PRO_5040933231" description="Cyanovirin-N domain-containing protein" evidence="1">
    <location>
        <begin position="24"/>
        <end position="154"/>
    </location>
</feature>
<dbReference type="InterPro" id="IPR011058">
    <property type="entry name" value="Cyanovirin-N"/>
</dbReference>
<dbReference type="Pfam" id="PF08881">
    <property type="entry name" value="CVNH"/>
    <property type="match status" value="1"/>
</dbReference>
<dbReference type="AlphaFoldDB" id="A0A9W8NMN7"/>
<gene>
    <name evidence="3" type="ORF">NPX13_g546</name>
</gene>
<dbReference type="Proteomes" id="UP001148614">
    <property type="component" value="Unassembled WGS sequence"/>
</dbReference>
<evidence type="ECO:0000313" key="4">
    <source>
        <dbReference type="Proteomes" id="UP001148614"/>
    </source>
</evidence>
<proteinExistence type="predicted"/>
<dbReference type="VEuPathDB" id="FungiDB:F4678DRAFT_209641"/>
<evidence type="ECO:0000259" key="2">
    <source>
        <dbReference type="Pfam" id="PF08881"/>
    </source>
</evidence>
<feature type="domain" description="Cyanovirin-N" evidence="2">
    <location>
        <begin position="45"/>
        <end position="144"/>
    </location>
</feature>
<reference evidence="3" key="1">
    <citation type="submission" date="2022-07" db="EMBL/GenBank/DDBJ databases">
        <title>Genome Sequence of Xylaria arbuscula.</title>
        <authorList>
            <person name="Buettner E."/>
        </authorList>
    </citation>
    <scope>NUCLEOTIDE SEQUENCE</scope>
    <source>
        <strain evidence="3">VT107</strain>
    </source>
</reference>
<dbReference type="Gene3D" id="2.30.60.10">
    <property type="entry name" value="Cyanovirin-N"/>
    <property type="match status" value="1"/>
</dbReference>
<evidence type="ECO:0000256" key="1">
    <source>
        <dbReference type="SAM" id="SignalP"/>
    </source>
</evidence>
<name>A0A9W8NMN7_9PEZI</name>
<dbReference type="SUPFAM" id="SSF51322">
    <property type="entry name" value="Cyanovirin-N"/>
    <property type="match status" value="1"/>
</dbReference>
<accession>A0A9W8NMN7</accession>
<organism evidence="3 4">
    <name type="scientific">Xylaria arbuscula</name>
    <dbReference type="NCBI Taxonomy" id="114810"/>
    <lineage>
        <taxon>Eukaryota</taxon>
        <taxon>Fungi</taxon>
        <taxon>Dikarya</taxon>
        <taxon>Ascomycota</taxon>
        <taxon>Pezizomycotina</taxon>
        <taxon>Sordariomycetes</taxon>
        <taxon>Xylariomycetidae</taxon>
        <taxon>Xylariales</taxon>
        <taxon>Xylariaceae</taxon>
        <taxon>Xylaria</taxon>
    </lineage>
</organism>
<sequence length="154" mass="16861">MRVPSTFAVMTAALISSAPSVLSAPAIDATNTTTPSAGNTTVHSFADSCNEYKAHQINEDVWLMASCRNDTGGWPYTQINLDHCITNNMGVMEARADGYFGRSCDRTLIHGARPVLYAFCDNGREFLETVLDIGYFVNNDNGHLNCFGYYGTAW</sequence>